<proteinExistence type="predicted"/>
<accession>A0A0A9BI27</accession>
<dbReference type="AlphaFoldDB" id="A0A0A9BI27"/>
<name>A0A0A9BI27_ARUDO</name>
<feature type="signal peptide" evidence="1">
    <location>
        <begin position="1"/>
        <end position="16"/>
    </location>
</feature>
<keyword evidence="1" id="KW-0732">Signal</keyword>
<evidence type="ECO:0000313" key="2">
    <source>
        <dbReference type="EMBL" id="JAD60885.1"/>
    </source>
</evidence>
<dbReference type="EMBL" id="GBRH01237010">
    <property type="protein sequence ID" value="JAD60885.1"/>
    <property type="molecule type" value="Transcribed_RNA"/>
</dbReference>
<sequence>MHLMFLYLTLLFPVLLEWNTDSWKRLPFFYLEVLFTRSRRYSLPEDSKAV</sequence>
<evidence type="ECO:0000256" key="1">
    <source>
        <dbReference type="SAM" id="SignalP"/>
    </source>
</evidence>
<reference evidence="2" key="1">
    <citation type="submission" date="2014-09" db="EMBL/GenBank/DDBJ databases">
        <authorList>
            <person name="Magalhaes I.L.F."/>
            <person name="Oliveira U."/>
            <person name="Santos F.R."/>
            <person name="Vidigal T.H.D.A."/>
            <person name="Brescovit A.D."/>
            <person name="Santos A.J."/>
        </authorList>
    </citation>
    <scope>NUCLEOTIDE SEQUENCE</scope>
    <source>
        <tissue evidence="2">Shoot tissue taken approximately 20 cm above the soil surface</tissue>
    </source>
</reference>
<feature type="chain" id="PRO_5002045762" evidence="1">
    <location>
        <begin position="17"/>
        <end position="50"/>
    </location>
</feature>
<reference evidence="2" key="2">
    <citation type="journal article" date="2015" name="Data Brief">
        <title>Shoot transcriptome of the giant reed, Arundo donax.</title>
        <authorList>
            <person name="Barrero R.A."/>
            <person name="Guerrero F.D."/>
            <person name="Moolhuijzen P."/>
            <person name="Goolsby J.A."/>
            <person name="Tidwell J."/>
            <person name="Bellgard S.E."/>
            <person name="Bellgard M.I."/>
        </authorList>
    </citation>
    <scope>NUCLEOTIDE SEQUENCE</scope>
    <source>
        <tissue evidence="2">Shoot tissue taken approximately 20 cm above the soil surface</tissue>
    </source>
</reference>
<organism evidence="2">
    <name type="scientific">Arundo donax</name>
    <name type="common">Giant reed</name>
    <name type="synonym">Donax arundinaceus</name>
    <dbReference type="NCBI Taxonomy" id="35708"/>
    <lineage>
        <taxon>Eukaryota</taxon>
        <taxon>Viridiplantae</taxon>
        <taxon>Streptophyta</taxon>
        <taxon>Embryophyta</taxon>
        <taxon>Tracheophyta</taxon>
        <taxon>Spermatophyta</taxon>
        <taxon>Magnoliopsida</taxon>
        <taxon>Liliopsida</taxon>
        <taxon>Poales</taxon>
        <taxon>Poaceae</taxon>
        <taxon>PACMAD clade</taxon>
        <taxon>Arundinoideae</taxon>
        <taxon>Arundineae</taxon>
        <taxon>Arundo</taxon>
    </lineage>
</organism>
<protein>
    <submittedName>
        <fullName evidence="2">Uncharacterized protein</fullName>
    </submittedName>
</protein>